<evidence type="ECO:0000256" key="8">
    <source>
        <dbReference type="ARBA" id="ARBA00023012"/>
    </source>
</evidence>
<dbReference type="InterPro" id="IPR003594">
    <property type="entry name" value="HATPase_dom"/>
</dbReference>
<dbReference type="PANTHER" id="PTHR45339">
    <property type="entry name" value="HYBRID SIGNAL TRANSDUCTION HISTIDINE KINASE J"/>
    <property type="match status" value="1"/>
</dbReference>
<dbReference type="Pfam" id="PF07495">
    <property type="entry name" value="Y_Y_Y"/>
    <property type="match status" value="1"/>
</dbReference>
<dbReference type="InterPro" id="IPR036097">
    <property type="entry name" value="HisK_dim/P_sf"/>
</dbReference>
<dbReference type="InterPro" id="IPR003661">
    <property type="entry name" value="HisK_dim/P_dom"/>
</dbReference>
<dbReference type="SUPFAM" id="SSF47384">
    <property type="entry name" value="Homodimeric domain of signal transducing histidine kinase"/>
    <property type="match status" value="1"/>
</dbReference>
<name>A0A5R9L266_9BACT</name>
<dbReference type="FunFam" id="1.10.287.130:FF:000002">
    <property type="entry name" value="Two-component osmosensing histidine kinase"/>
    <property type="match status" value="1"/>
</dbReference>
<dbReference type="InterPro" id="IPR036890">
    <property type="entry name" value="HATPase_C_sf"/>
</dbReference>
<evidence type="ECO:0000256" key="3">
    <source>
        <dbReference type="ARBA" id="ARBA00022553"/>
    </source>
</evidence>
<evidence type="ECO:0000256" key="10">
    <source>
        <dbReference type="ARBA" id="ARBA00068150"/>
    </source>
</evidence>
<proteinExistence type="predicted"/>
<dbReference type="EC" id="2.7.13.3" evidence="2"/>
<dbReference type="Gene3D" id="3.30.565.10">
    <property type="entry name" value="Histidine kinase-like ATPase, C-terminal domain"/>
    <property type="match status" value="1"/>
</dbReference>
<comment type="catalytic activity">
    <reaction evidence="1">
        <text>ATP + protein L-histidine = ADP + protein N-phospho-L-histidine.</text>
        <dbReference type="EC" id="2.7.13.3"/>
    </reaction>
</comment>
<dbReference type="InterPro" id="IPR004358">
    <property type="entry name" value="Sig_transdc_His_kin-like_C"/>
</dbReference>
<feature type="modified residue" description="4-aspartylphosphate" evidence="11">
    <location>
        <position position="1204"/>
    </location>
</feature>
<dbReference type="Pfam" id="PF00512">
    <property type="entry name" value="HisKA"/>
    <property type="match status" value="1"/>
</dbReference>
<dbReference type="FunFam" id="2.60.40.10:FF:000791">
    <property type="entry name" value="Two-component system sensor histidine kinase/response regulator"/>
    <property type="match status" value="1"/>
</dbReference>
<keyword evidence="7" id="KW-0067">ATP-binding</keyword>
<dbReference type="CDD" id="cd00146">
    <property type="entry name" value="PKD"/>
    <property type="match status" value="1"/>
</dbReference>
<dbReference type="InterPro" id="IPR001789">
    <property type="entry name" value="Sig_transdc_resp-reg_receiver"/>
</dbReference>
<evidence type="ECO:0000259" key="15">
    <source>
        <dbReference type="PROSITE" id="PS50110"/>
    </source>
</evidence>
<evidence type="ECO:0000256" key="5">
    <source>
        <dbReference type="ARBA" id="ARBA00022741"/>
    </source>
</evidence>
<keyword evidence="13" id="KW-0812">Transmembrane</keyword>
<dbReference type="PROSITE" id="PS50110">
    <property type="entry name" value="RESPONSE_REGULATORY"/>
    <property type="match status" value="2"/>
</dbReference>
<dbReference type="Gene3D" id="2.60.40.10">
    <property type="entry name" value="Immunoglobulins"/>
    <property type="match status" value="1"/>
</dbReference>
<dbReference type="Proteomes" id="UP000306402">
    <property type="component" value="Unassembled WGS sequence"/>
</dbReference>
<evidence type="ECO:0000256" key="1">
    <source>
        <dbReference type="ARBA" id="ARBA00000085"/>
    </source>
</evidence>
<dbReference type="Pfam" id="PF00072">
    <property type="entry name" value="Response_reg"/>
    <property type="match status" value="2"/>
</dbReference>
<evidence type="ECO:0000259" key="14">
    <source>
        <dbReference type="PROSITE" id="PS50109"/>
    </source>
</evidence>
<dbReference type="SUPFAM" id="SSF52172">
    <property type="entry name" value="CheY-like"/>
    <property type="match status" value="2"/>
</dbReference>
<dbReference type="Pfam" id="PF07494">
    <property type="entry name" value="Reg_prop"/>
    <property type="match status" value="9"/>
</dbReference>
<dbReference type="PRINTS" id="PR00344">
    <property type="entry name" value="BCTRLSENSOR"/>
</dbReference>
<reference evidence="16 17" key="1">
    <citation type="submission" date="2019-05" db="EMBL/GenBank/DDBJ databases">
        <authorList>
            <person name="Qu J.-H."/>
        </authorList>
    </citation>
    <scope>NUCLEOTIDE SEQUENCE [LARGE SCALE GENOMIC DNA]</scope>
    <source>
        <strain evidence="16 17">T17</strain>
    </source>
</reference>
<comment type="caution">
    <text evidence="16">The sequence shown here is derived from an EMBL/GenBank/DDBJ whole genome shotgun (WGS) entry which is preliminary data.</text>
</comment>
<feature type="transmembrane region" description="Helical" evidence="13">
    <location>
        <begin position="808"/>
        <end position="828"/>
    </location>
</feature>
<comment type="subunit">
    <text evidence="9">At low DSF concentrations, interacts with RpfF.</text>
</comment>
<keyword evidence="13" id="KW-0472">Membrane</keyword>
<dbReference type="PANTHER" id="PTHR45339:SF1">
    <property type="entry name" value="HYBRID SIGNAL TRANSDUCTION HISTIDINE KINASE J"/>
    <property type="match status" value="1"/>
</dbReference>
<evidence type="ECO:0000313" key="16">
    <source>
        <dbReference type="EMBL" id="TLV02488.1"/>
    </source>
</evidence>
<dbReference type="SUPFAM" id="SSF55874">
    <property type="entry name" value="ATPase domain of HSP90 chaperone/DNA topoisomerase II/histidine kinase"/>
    <property type="match status" value="1"/>
</dbReference>
<dbReference type="EMBL" id="VCEJ01000002">
    <property type="protein sequence ID" value="TLV02488.1"/>
    <property type="molecule type" value="Genomic_DNA"/>
</dbReference>
<evidence type="ECO:0000256" key="2">
    <source>
        <dbReference type="ARBA" id="ARBA00012438"/>
    </source>
</evidence>
<dbReference type="InterPro" id="IPR011110">
    <property type="entry name" value="Reg_prop"/>
</dbReference>
<accession>A0A5R9L266</accession>
<dbReference type="SMART" id="SM00448">
    <property type="entry name" value="REC"/>
    <property type="match status" value="2"/>
</dbReference>
<gene>
    <name evidence="16" type="ORF">FEN17_02350</name>
</gene>
<evidence type="ECO:0000256" key="12">
    <source>
        <dbReference type="SAM" id="Coils"/>
    </source>
</evidence>
<dbReference type="PROSITE" id="PS50109">
    <property type="entry name" value="HIS_KIN"/>
    <property type="match status" value="1"/>
</dbReference>
<feature type="modified residue" description="4-aspartylphosphate" evidence="11">
    <location>
        <position position="1342"/>
    </location>
</feature>
<keyword evidence="5" id="KW-0547">Nucleotide-binding</keyword>
<feature type="domain" description="Histidine kinase" evidence="14">
    <location>
        <begin position="913"/>
        <end position="1134"/>
    </location>
</feature>
<evidence type="ECO:0000256" key="6">
    <source>
        <dbReference type="ARBA" id="ARBA00022777"/>
    </source>
</evidence>
<dbReference type="SMART" id="SM00388">
    <property type="entry name" value="HisKA"/>
    <property type="match status" value="1"/>
</dbReference>
<protein>
    <recommendedName>
        <fullName evidence="10">Sensory/regulatory protein RpfC</fullName>
        <ecNumber evidence="2">2.7.13.3</ecNumber>
    </recommendedName>
</protein>
<dbReference type="InterPro" id="IPR011123">
    <property type="entry name" value="Y_Y_Y"/>
</dbReference>
<evidence type="ECO:0000256" key="9">
    <source>
        <dbReference type="ARBA" id="ARBA00064003"/>
    </source>
</evidence>
<evidence type="ECO:0000313" key="17">
    <source>
        <dbReference type="Proteomes" id="UP000306402"/>
    </source>
</evidence>
<keyword evidence="17" id="KW-1185">Reference proteome</keyword>
<keyword evidence="8" id="KW-0902">Two-component regulatory system</keyword>
<sequence length="1415" mass="158209">MNRKTKFMLRFLQESRFLHLLFLSLYGLTIASAQNRTLQLAPLSGSENFSQNSIHCILQDSYGFMWFGTQDGLNKYNGYGIQVFKNNKNEPTSLSANHITSICEDLDGNLWIGTRTGGLNKYDRAKDHFTRFVNKEGDPHSINGNQINVVCKDSQSNIWVGTPSGLNFLKRNARSFQNIPLGPLDQPEEVRAIFEDSRQNIWIGTNRGLILRKKNATSLQYYRDHDLKNQDNSVLSISEDDGGNIWIGCAGGLKLLDKKTGTFRQYAVEPDKNSVGGINPIICLLKTRNNQFWLGSNTTLQLFDATDKKLVQLNDRTDGESRMPNDGIYSLFEDKSGVLWIGTSSQGILKYDPNLTTFESYKSSLANIPSAKNIVRALAEDKAGNIYLATDAGFEYFDRTRLTYKKYTHQQGNLNSLSSNYTTSLVYSKKNGQLWIGTSGNGLDLFNPGTGTFKHFTKGPGAKSINNNSIDILIEDRAGRIWIGTDGGGVNLYDPASGNFVKYLHQEENPSNSLCDNTVLALHEDRKGNIWIGGYSKGISIFDPVRNTFSQLNTANSTLTSDVVACFYEDSKGDMWIGTQGGGLNRYNPKNGAITSFTEENGLVNNSVNYISEDKSGILWISTNHGITSFDPIRGTFKNFGKNNNLKTTEFNLGAGIRLASGEIAMGNINGFTIVDPAQLTYNSNKPNIVLTGLQLFNKPVNLKTRNGPLKQTLLTSKEIVLDHSHSVFTVSFAALDYTNPQDNQYAYKLEGFDADWNYIGNAHNASYTNLNPGTYTLRIRGSNNDGLWSDKEASLVIRIKSPYWMTWWFKSALVLFFVAGAYLFYYYRLKFERKQKAMLALQVRRRTEEIRDQAYNLQKLNRELMQNTATLEELNDRLLEQKAQERNARLIAESAQKQADAANSAKSTFLATMSHELRTPINGVMGMASLLTETNLDNEQKEYAEAILNSGQSLLSVINDVLDFSKIESGNIELEAHRFELRSCIEDVLELFGPKIVESGIDLLYLIEDNVPAFVFGDSFRLRQILINMVGNAVKFTHHGEVLIKIMLGEVSDNKFKLRFEISDTGIGIPAEQQGNLFKAFNQLDSSVTRKYGGSGLGLVICERLVKLMGGQIEVQSEFGHGTSFHFEIDCENIETQEPNLKAPENLFFNDKLALIVDDNENSRAILKSQVSSLKINVIAVGSGTEALEILSGEARVDLVIADMQMPGMDGLQLSKKIRETTSAMPIILLGSLRDENQRNSQSLFSSIISKPVRQAQLFRSITNLLKTQEAPKPEQRKTALSTEFAGQYPYNILIAEDILLNQKLIIWILNKLGYQPDLANNGLEVIEMMKLNTYDLILMDLQMPEMDGLEATRIIRQTYGSRPLIVALTANAMSEDRTKCIAAGMNDYMSKPINLEVLTKCLTNLYNQQISAS</sequence>
<evidence type="ECO:0000256" key="7">
    <source>
        <dbReference type="ARBA" id="ARBA00022840"/>
    </source>
</evidence>
<dbReference type="InterPro" id="IPR011047">
    <property type="entry name" value="Quinoprotein_ADH-like_sf"/>
</dbReference>
<dbReference type="Gene3D" id="1.10.287.130">
    <property type="match status" value="1"/>
</dbReference>
<dbReference type="FunFam" id="3.30.565.10:FF:000010">
    <property type="entry name" value="Sensor histidine kinase RcsC"/>
    <property type="match status" value="1"/>
</dbReference>
<dbReference type="Gene3D" id="2.130.10.10">
    <property type="entry name" value="YVTN repeat-like/Quinoprotein amine dehydrogenase"/>
    <property type="match status" value="3"/>
</dbReference>
<dbReference type="SUPFAM" id="SSF63829">
    <property type="entry name" value="Calcium-dependent phosphotriesterase"/>
    <property type="match status" value="2"/>
</dbReference>
<dbReference type="InterPro" id="IPR005467">
    <property type="entry name" value="His_kinase_dom"/>
</dbReference>
<dbReference type="OrthoDB" id="9797097at2"/>
<evidence type="ECO:0000256" key="11">
    <source>
        <dbReference type="PROSITE-ProRule" id="PRU00169"/>
    </source>
</evidence>
<dbReference type="SMART" id="SM00387">
    <property type="entry name" value="HATPase_c"/>
    <property type="match status" value="1"/>
</dbReference>
<feature type="coiled-coil region" evidence="12">
    <location>
        <begin position="858"/>
        <end position="892"/>
    </location>
</feature>
<dbReference type="Pfam" id="PF02518">
    <property type="entry name" value="HATPase_c"/>
    <property type="match status" value="1"/>
</dbReference>
<dbReference type="Gene3D" id="3.40.50.2300">
    <property type="match status" value="2"/>
</dbReference>
<dbReference type="CDD" id="cd16922">
    <property type="entry name" value="HATPase_EvgS-ArcB-TorS-like"/>
    <property type="match status" value="1"/>
</dbReference>
<evidence type="ECO:0000256" key="13">
    <source>
        <dbReference type="SAM" id="Phobius"/>
    </source>
</evidence>
<organism evidence="16 17">
    <name type="scientific">Dyadobacter luticola</name>
    <dbReference type="NCBI Taxonomy" id="1979387"/>
    <lineage>
        <taxon>Bacteria</taxon>
        <taxon>Pseudomonadati</taxon>
        <taxon>Bacteroidota</taxon>
        <taxon>Cytophagia</taxon>
        <taxon>Cytophagales</taxon>
        <taxon>Spirosomataceae</taxon>
        <taxon>Dyadobacter</taxon>
    </lineage>
</organism>
<dbReference type="InterPro" id="IPR011006">
    <property type="entry name" value="CheY-like_superfamily"/>
</dbReference>
<keyword evidence="12" id="KW-0175">Coiled coil</keyword>
<evidence type="ECO:0000256" key="4">
    <source>
        <dbReference type="ARBA" id="ARBA00022679"/>
    </source>
</evidence>
<dbReference type="SUPFAM" id="SSF50998">
    <property type="entry name" value="Quinoprotein alcohol dehydrogenase-like"/>
    <property type="match status" value="1"/>
</dbReference>
<dbReference type="GO" id="GO:0000155">
    <property type="term" value="F:phosphorelay sensor kinase activity"/>
    <property type="evidence" value="ECO:0007669"/>
    <property type="project" value="InterPro"/>
</dbReference>
<feature type="domain" description="Response regulatory" evidence="15">
    <location>
        <begin position="1154"/>
        <end position="1267"/>
    </location>
</feature>
<keyword evidence="6" id="KW-0418">Kinase</keyword>
<keyword evidence="4" id="KW-0808">Transferase</keyword>
<dbReference type="InterPro" id="IPR013783">
    <property type="entry name" value="Ig-like_fold"/>
</dbReference>
<keyword evidence="13" id="KW-1133">Transmembrane helix</keyword>
<dbReference type="GO" id="GO:0005524">
    <property type="term" value="F:ATP binding"/>
    <property type="evidence" value="ECO:0007669"/>
    <property type="project" value="UniProtKB-KW"/>
</dbReference>
<feature type="domain" description="Response regulatory" evidence="15">
    <location>
        <begin position="1293"/>
        <end position="1408"/>
    </location>
</feature>
<dbReference type="CDD" id="cd00082">
    <property type="entry name" value="HisKA"/>
    <property type="match status" value="1"/>
</dbReference>
<keyword evidence="3 11" id="KW-0597">Phosphoprotein</keyword>
<dbReference type="InterPro" id="IPR015943">
    <property type="entry name" value="WD40/YVTN_repeat-like_dom_sf"/>
</dbReference>
<dbReference type="CDD" id="cd17546">
    <property type="entry name" value="REC_hyHK_CKI1_RcsC-like"/>
    <property type="match status" value="2"/>
</dbReference>